<dbReference type="Proteomes" id="UP000887574">
    <property type="component" value="Unplaced"/>
</dbReference>
<feature type="region of interest" description="Disordered" evidence="1">
    <location>
        <begin position="120"/>
        <end position="158"/>
    </location>
</feature>
<feature type="compositionally biased region" description="Polar residues" evidence="1">
    <location>
        <begin position="193"/>
        <end position="206"/>
    </location>
</feature>
<feature type="compositionally biased region" description="Low complexity" evidence="1">
    <location>
        <begin position="130"/>
        <end position="145"/>
    </location>
</feature>
<feature type="region of interest" description="Disordered" evidence="1">
    <location>
        <begin position="55"/>
        <end position="100"/>
    </location>
</feature>
<feature type="region of interest" description="Disordered" evidence="1">
    <location>
        <begin position="185"/>
        <end position="212"/>
    </location>
</feature>
<dbReference type="WBParaSite" id="jg7072">
    <property type="protein sequence ID" value="jg7072"/>
    <property type="gene ID" value="jg7072"/>
</dbReference>
<feature type="compositionally biased region" description="Low complexity" evidence="1">
    <location>
        <begin position="86"/>
        <end position="95"/>
    </location>
</feature>
<name>A0A915EL53_9BILA</name>
<organism evidence="2 3">
    <name type="scientific">Ditylenchus dipsaci</name>
    <dbReference type="NCBI Taxonomy" id="166011"/>
    <lineage>
        <taxon>Eukaryota</taxon>
        <taxon>Metazoa</taxon>
        <taxon>Ecdysozoa</taxon>
        <taxon>Nematoda</taxon>
        <taxon>Chromadorea</taxon>
        <taxon>Rhabditida</taxon>
        <taxon>Tylenchina</taxon>
        <taxon>Tylenchomorpha</taxon>
        <taxon>Sphaerularioidea</taxon>
        <taxon>Anguinidae</taxon>
        <taxon>Anguininae</taxon>
        <taxon>Ditylenchus</taxon>
    </lineage>
</organism>
<protein>
    <submittedName>
        <fullName evidence="3">Homeobox domain-containing protein</fullName>
    </submittedName>
</protein>
<evidence type="ECO:0000313" key="3">
    <source>
        <dbReference type="WBParaSite" id="jg7072"/>
    </source>
</evidence>
<evidence type="ECO:0000313" key="2">
    <source>
        <dbReference type="Proteomes" id="UP000887574"/>
    </source>
</evidence>
<proteinExistence type="predicted"/>
<dbReference type="AlphaFoldDB" id="A0A915EL53"/>
<sequence>MLTCANWKSKEEKCCKCMVKEDQSHQLEAALTAASAYSDRIKELEDELALVKEQAKKKKYSRRKQNNPLQQSRLLKRRKERRTDSLDSTLSELDSPPTMVVRHSAIDSTADQLMTSKEAPILSPQASTPISTSRSQSQDSTTSIRPGRDTGLANTKEFKEHRDECCKLTKLNENQVNNWFHHRRKHGPLLSPVDTTATTKKQSRSYTLVPYP</sequence>
<keyword evidence="2" id="KW-1185">Reference proteome</keyword>
<reference evidence="3" key="1">
    <citation type="submission" date="2022-11" db="UniProtKB">
        <authorList>
            <consortium name="WormBaseParasite"/>
        </authorList>
    </citation>
    <scope>IDENTIFICATION</scope>
</reference>
<evidence type="ECO:0000256" key="1">
    <source>
        <dbReference type="SAM" id="MobiDB-lite"/>
    </source>
</evidence>
<accession>A0A915EL53</accession>
<feature type="compositionally biased region" description="Basic residues" evidence="1">
    <location>
        <begin position="55"/>
        <end position="65"/>
    </location>
</feature>